<feature type="transmembrane region" description="Helical" evidence="1">
    <location>
        <begin position="12"/>
        <end position="36"/>
    </location>
</feature>
<keyword evidence="1" id="KW-1133">Transmembrane helix</keyword>
<keyword evidence="2" id="KW-1185">Reference proteome</keyword>
<dbReference type="AlphaFoldDB" id="A0A915BZI6"/>
<name>A0A915BZI6_PARUN</name>
<organism evidence="2 4">
    <name type="scientific">Parascaris univalens</name>
    <name type="common">Nematode worm</name>
    <dbReference type="NCBI Taxonomy" id="6257"/>
    <lineage>
        <taxon>Eukaryota</taxon>
        <taxon>Metazoa</taxon>
        <taxon>Ecdysozoa</taxon>
        <taxon>Nematoda</taxon>
        <taxon>Chromadorea</taxon>
        <taxon>Rhabditida</taxon>
        <taxon>Spirurina</taxon>
        <taxon>Ascaridomorpha</taxon>
        <taxon>Ascaridoidea</taxon>
        <taxon>Ascarididae</taxon>
        <taxon>Parascaris</taxon>
    </lineage>
</organism>
<dbReference type="WBParaSite" id="PgR068_g043_t02">
    <property type="protein sequence ID" value="PgR068_g043_t02"/>
    <property type="gene ID" value="PgR068_g043"/>
</dbReference>
<dbReference type="WBParaSite" id="PgR068_g043_t01">
    <property type="protein sequence ID" value="PgR068_g043_t01"/>
    <property type="gene ID" value="PgR068_g043"/>
</dbReference>
<protein>
    <submittedName>
        <fullName evidence="3 4">Secreted protein</fullName>
    </submittedName>
</protein>
<dbReference type="Proteomes" id="UP000887569">
    <property type="component" value="Unplaced"/>
</dbReference>
<evidence type="ECO:0000313" key="2">
    <source>
        <dbReference type="Proteomes" id="UP000887569"/>
    </source>
</evidence>
<evidence type="ECO:0000256" key="1">
    <source>
        <dbReference type="SAM" id="Phobius"/>
    </source>
</evidence>
<reference evidence="3 4" key="1">
    <citation type="submission" date="2022-11" db="UniProtKB">
        <authorList>
            <consortium name="WormBaseParasite"/>
        </authorList>
    </citation>
    <scope>IDENTIFICATION</scope>
</reference>
<proteinExistence type="predicted"/>
<evidence type="ECO:0000313" key="3">
    <source>
        <dbReference type="WBParaSite" id="PgR068_g043_t01"/>
    </source>
</evidence>
<evidence type="ECO:0000313" key="4">
    <source>
        <dbReference type="WBParaSite" id="PgR068_g043_t02"/>
    </source>
</evidence>
<sequence length="95" mass="11129">MLSKVSSFRFYLFSFVTYIFLVFWLKSVISVNIVILCSDVLQCARTGRYEASIRDNANVRWRVERSTFTLLKSSDAVLKSPQIIRINCHLRPQKH</sequence>
<keyword evidence="1" id="KW-0472">Membrane</keyword>
<keyword evidence="1" id="KW-0812">Transmembrane</keyword>
<accession>A0A915BZI6</accession>